<dbReference type="OrthoDB" id="9790209at2"/>
<feature type="transmembrane region" description="Helical" evidence="7">
    <location>
        <begin position="56"/>
        <end position="77"/>
    </location>
</feature>
<dbReference type="AlphaFoldDB" id="A0A2S3UT55"/>
<protein>
    <recommendedName>
        <fullName evidence="7">TRAP transporter large permease protein</fullName>
    </recommendedName>
</protein>
<feature type="domain" description="TRAP C4-dicarboxylate transport system permease DctM subunit" evidence="8">
    <location>
        <begin position="10"/>
        <end position="424"/>
    </location>
</feature>
<proteinExistence type="inferred from homology"/>
<feature type="transmembrane region" description="Helical" evidence="7">
    <location>
        <begin position="175"/>
        <end position="200"/>
    </location>
</feature>
<feature type="transmembrane region" description="Helical" evidence="7">
    <location>
        <begin position="319"/>
        <end position="337"/>
    </location>
</feature>
<dbReference type="Pfam" id="PF06808">
    <property type="entry name" value="DctM"/>
    <property type="match status" value="1"/>
</dbReference>
<dbReference type="PANTHER" id="PTHR33362:SF5">
    <property type="entry name" value="C4-DICARBOXYLATE TRAP TRANSPORTER LARGE PERMEASE PROTEIN DCTM"/>
    <property type="match status" value="1"/>
</dbReference>
<keyword evidence="10" id="KW-1185">Reference proteome</keyword>
<sequence>MSVATGFAGVILLFLLLAARVPVALALIAVPVVGIAWLLGWTPAIGILASTPFDFVSNWTLSAVPMFLLMGFVAYHSGLTGGLFDAAKAVLRKVPGALAISSIFACSGFAAVCGSSLATAAAMGRIAIPEMIKSGYSASFASGSIAAGGTIGALIPPSILMIVYGVFAETSVTQVFLGGITIGLLTAVAYSIVVLITCWLRPDIAPPRPLDAADIDTRKALLEIWPVIVLMLLVFGGMFSGFFTATEAGAAGAMGAILISTATRRLSWSTFRRAMIETLMTSSSLFIIGVGAAMFTRFLGLTGLTGFLAGAVNGAELSYVELMLLIVALYLVLGMFMEPFGAMLVTLPVLLPILNAQSISLVWFGVLVVKLLEIGMITPPVGLNVFVIKNVAARYVTVVQVFKGVIPFLLVDLLVVAVVIVFPDVVLFLPNALK</sequence>
<evidence type="ECO:0000313" key="10">
    <source>
        <dbReference type="Proteomes" id="UP000236959"/>
    </source>
</evidence>
<evidence type="ECO:0000256" key="5">
    <source>
        <dbReference type="ARBA" id="ARBA00022989"/>
    </source>
</evidence>
<evidence type="ECO:0000256" key="7">
    <source>
        <dbReference type="RuleBase" id="RU369079"/>
    </source>
</evidence>
<keyword evidence="2" id="KW-1003">Cell membrane</keyword>
<organism evidence="9 10">
    <name type="scientific">Roseibium marinum</name>
    <dbReference type="NCBI Taxonomy" id="281252"/>
    <lineage>
        <taxon>Bacteria</taxon>
        <taxon>Pseudomonadati</taxon>
        <taxon>Pseudomonadota</taxon>
        <taxon>Alphaproteobacteria</taxon>
        <taxon>Hyphomicrobiales</taxon>
        <taxon>Stappiaceae</taxon>
        <taxon>Roseibium</taxon>
    </lineage>
</organism>
<accession>A0A2S3UT55</accession>
<comment type="caution">
    <text evidence="9">The sequence shown here is derived from an EMBL/GenBank/DDBJ whole genome shotgun (WGS) entry which is preliminary data.</text>
</comment>
<feature type="transmembrane region" description="Helical" evidence="7">
    <location>
        <begin position="220"/>
        <end position="242"/>
    </location>
</feature>
<dbReference type="InterPro" id="IPR004681">
    <property type="entry name" value="TRAP_DctM"/>
</dbReference>
<comment type="subcellular location">
    <subcellularLocation>
        <location evidence="1 7">Cell inner membrane</location>
        <topology evidence="1 7">Multi-pass membrane protein</topology>
    </subcellularLocation>
</comment>
<evidence type="ECO:0000313" key="9">
    <source>
        <dbReference type="EMBL" id="POF30908.1"/>
    </source>
</evidence>
<feature type="transmembrane region" description="Helical" evidence="7">
    <location>
        <begin position="405"/>
        <end position="429"/>
    </location>
</feature>
<feature type="transmembrane region" description="Helical" evidence="7">
    <location>
        <begin position="28"/>
        <end position="49"/>
    </location>
</feature>
<dbReference type="PIRSF" id="PIRSF006066">
    <property type="entry name" value="HI0050"/>
    <property type="match status" value="1"/>
</dbReference>
<name>A0A2S3UT55_9HYPH</name>
<evidence type="ECO:0000256" key="3">
    <source>
        <dbReference type="ARBA" id="ARBA00022519"/>
    </source>
</evidence>
<feature type="transmembrane region" description="Helical" evidence="7">
    <location>
        <begin position="349"/>
        <end position="372"/>
    </location>
</feature>
<dbReference type="InterPro" id="IPR010656">
    <property type="entry name" value="DctM"/>
</dbReference>
<feature type="transmembrane region" description="Helical" evidence="7">
    <location>
        <begin position="97"/>
        <end position="123"/>
    </location>
</feature>
<gene>
    <name evidence="9" type="ORF">CLV41_10586</name>
</gene>
<dbReference type="EMBL" id="PPCN01000005">
    <property type="protein sequence ID" value="POF30908.1"/>
    <property type="molecule type" value="Genomic_DNA"/>
</dbReference>
<dbReference type="GO" id="GO:0022857">
    <property type="term" value="F:transmembrane transporter activity"/>
    <property type="evidence" value="ECO:0007669"/>
    <property type="project" value="UniProtKB-UniRule"/>
</dbReference>
<evidence type="ECO:0000256" key="2">
    <source>
        <dbReference type="ARBA" id="ARBA00022475"/>
    </source>
</evidence>
<evidence type="ECO:0000256" key="6">
    <source>
        <dbReference type="ARBA" id="ARBA00023136"/>
    </source>
</evidence>
<keyword evidence="5 7" id="KW-1133">Transmembrane helix</keyword>
<keyword evidence="6 7" id="KW-0472">Membrane</keyword>
<reference evidence="9 10" key="1">
    <citation type="submission" date="2018-01" db="EMBL/GenBank/DDBJ databases">
        <title>Genomic Encyclopedia of Archaeal and Bacterial Type Strains, Phase II (KMG-II): from individual species to whole genera.</title>
        <authorList>
            <person name="Goeker M."/>
        </authorList>
    </citation>
    <scope>NUCLEOTIDE SEQUENCE [LARGE SCALE GENOMIC DNA]</scope>
    <source>
        <strain evidence="9 10">DSM 17023</strain>
    </source>
</reference>
<keyword evidence="7" id="KW-0813">Transport</keyword>
<evidence type="ECO:0000259" key="8">
    <source>
        <dbReference type="Pfam" id="PF06808"/>
    </source>
</evidence>
<comment type="caution">
    <text evidence="7">Lacks conserved residue(s) required for the propagation of feature annotation.</text>
</comment>
<evidence type="ECO:0000256" key="1">
    <source>
        <dbReference type="ARBA" id="ARBA00004429"/>
    </source>
</evidence>
<feature type="transmembrane region" description="Helical" evidence="7">
    <location>
        <begin position="279"/>
        <end position="299"/>
    </location>
</feature>
<comment type="similarity">
    <text evidence="7">Belongs to the TRAP transporter large permease family.</text>
</comment>
<comment type="function">
    <text evidence="7">Part of the tripartite ATP-independent periplasmic (TRAP) transport system.</text>
</comment>
<dbReference type="RefSeq" id="WP_103222875.1">
    <property type="nucleotide sequence ID" value="NZ_PPCN01000005.1"/>
</dbReference>
<evidence type="ECO:0000256" key="4">
    <source>
        <dbReference type="ARBA" id="ARBA00022692"/>
    </source>
</evidence>
<dbReference type="NCBIfam" id="TIGR00786">
    <property type="entry name" value="dctM"/>
    <property type="match status" value="1"/>
</dbReference>
<keyword evidence="3 7" id="KW-0997">Cell inner membrane</keyword>
<dbReference type="PANTHER" id="PTHR33362">
    <property type="entry name" value="SIALIC ACID TRAP TRANSPORTER PERMEASE PROTEIN SIAT-RELATED"/>
    <property type="match status" value="1"/>
</dbReference>
<dbReference type="Proteomes" id="UP000236959">
    <property type="component" value="Unassembled WGS sequence"/>
</dbReference>
<dbReference type="GO" id="GO:0005886">
    <property type="term" value="C:plasma membrane"/>
    <property type="evidence" value="ECO:0007669"/>
    <property type="project" value="UniProtKB-SubCell"/>
</dbReference>
<keyword evidence="4 7" id="KW-0812">Transmembrane</keyword>
<comment type="subunit">
    <text evidence="7">The complex comprises the extracytoplasmic solute receptor protein and the two transmembrane proteins.</text>
</comment>